<keyword evidence="8" id="KW-0239">DNA-directed DNA polymerase</keyword>
<evidence type="ECO:0000256" key="3">
    <source>
        <dbReference type="ARBA" id="ARBA00022759"/>
    </source>
</evidence>
<dbReference type="GO" id="GO:0046872">
    <property type="term" value="F:metal ion binding"/>
    <property type="evidence" value="ECO:0007669"/>
    <property type="project" value="UniProtKB-KW"/>
</dbReference>
<dbReference type="GO" id="GO:0004519">
    <property type="term" value="F:endonuclease activity"/>
    <property type="evidence" value="ECO:0007669"/>
    <property type="project" value="UniProtKB-KW"/>
</dbReference>
<evidence type="ECO:0000256" key="10">
    <source>
        <dbReference type="SAM" id="MobiDB-lite"/>
    </source>
</evidence>
<keyword evidence="6" id="KW-0229">DNA integration</keyword>
<evidence type="ECO:0000256" key="9">
    <source>
        <dbReference type="ARBA" id="ARBA00023172"/>
    </source>
</evidence>
<dbReference type="GO" id="GO:0015074">
    <property type="term" value="P:DNA integration"/>
    <property type="evidence" value="ECO:0007669"/>
    <property type="project" value="UniProtKB-KW"/>
</dbReference>
<name>A0A225X3C2_9STRA</name>
<evidence type="ECO:0000313" key="11">
    <source>
        <dbReference type="EMBL" id="OWZ24416.1"/>
    </source>
</evidence>
<evidence type="ECO:0000256" key="6">
    <source>
        <dbReference type="ARBA" id="ARBA00022908"/>
    </source>
</evidence>
<proteinExistence type="predicted"/>
<dbReference type="GO" id="GO:0003964">
    <property type="term" value="F:RNA-directed DNA polymerase activity"/>
    <property type="evidence" value="ECO:0007669"/>
    <property type="project" value="UniProtKB-KW"/>
</dbReference>
<protein>
    <submittedName>
        <fullName evidence="11">Integrase, catalytic core protein</fullName>
    </submittedName>
</protein>
<dbReference type="Gene3D" id="3.30.420.10">
    <property type="entry name" value="Ribonuclease H-like superfamily/Ribonuclease H"/>
    <property type="match status" value="1"/>
</dbReference>
<dbReference type="GO" id="GO:0016787">
    <property type="term" value="F:hydrolase activity"/>
    <property type="evidence" value="ECO:0007669"/>
    <property type="project" value="UniProtKB-KW"/>
</dbReference>
<dbReference type="EMBL" id="NBNE01000014">
    <property type="protein sequence ID" value="OWZ24416.1"/>
    <property type="molecule type" value="Genomic_DNA"/>
</dbReference>
<evidence type="ECO:0000256" key="2">
    <source>
        <dbReference type="ARBA" id="ARBA00022723"/>
    </source>
</evidence>
<dbReference type="GO" id="GO:0003676">
    <property type="term" value="F:nucleic acid binding"/>
    <property type="evidence" value="ECO:0007669"/>
    <property type="project" value="InterPro"/>
</dbReference>
<comment type="caution">
    <text evidence="11">The sequence shown here is derived from an EMBL/GenBank/DDBJ whole genome shotgun (WGS) entry which is preliminary data.</text>
</comment>
<dbReference type="GO" id="GO:0003887">
    <property type="term" value="F:DNA-directed DNA polymerase activity"/>
    <property type="evidence" value="ECO:0007669"/>
    <property type="project" value="UniProtKB-KW"/>
</dbReference>
<keyword evidence="2" id="KW-0479">Metal-binding</keyword>
<reference evidence="12" key="1">
    <citation type="submission" date="2017-03" db="EMBL/GenBank/DDBJ databases">
        <title>Phytopthora megakarya and P. palmivora, two closely related causual agents of cacao black pod achieved similar genome size and gene model numbers by different mechanisms.</title>
        <authorList>
            <person name="Ali S."/>
            <person name="Shao J."/>
            <person name="Larry D.J."/>
            <person name="Kronmiller B."/>
            <person name="Shen D."/>
            <person name="Strem M.D."/>
            <person name="Melnick R.L."/>
            <person name="Guiltinan M.J."/>
            <person name="Tyler B.M."/>
            <person name="Meinhardt L.W."/>
            <person name="Bailey B.A."/>
        </authorList>
    </citation>
    <scope>NUCLEOTIDE SEQUENCE [LARGE SCALE GENOMIC DNA]</scope>
    <source>
        <strain evidence="12">zdho120</strain>
    </source>
</reference>
<dbReference type="InterPro" id="IPR036397">
    <property type="entry name" value="RNaseH_sf"/>
</dbReference>
<evidence type="ECO:0000256" key="4">
    <source>
        <dbReference type="ARBA" id="ARBA00022801"/>
    </source>
</evidence>
<evidence type="ECO:0000256" key="8">
    <source>
        <dbReference type="ARBA" id="ARBA00022932"/>
    </source>
</evidence>
<dbReference type="AlphaFoldDB" id="A0A225X3C2"/>
<accession>A0A225X3C2</accession>
<dbReference type="STRING" id="4795.A0A225X3C2"/>
<dbReference type="PANTHER" id="PTHR42648:SF11">
    <property type="entry name" value="TRANSPOSON TY4-P GAG-POL POLYPROTEIN"/>
    <property type="match status" value="1"/>
</dbReference>
<dbReference type="PANTHER" id="PTHR42648">
    <property type="entry name" value="TRANSPOSASE, PUTATIVE-RELATED"/>
    <property type="match status" value="1"/>
</dbReference>
<evidence type="ECO:0000256" key="7">
    <source>
        <dbReference type="ARBA" id="ARBA00022918"/>
    </source>
</evidence>
<keyword evidence="4" id="KW-0378">Hydrolase</keyword>
<keyword evidence="3" id="KW-0255">Endonuclease</keyword>
<feature type="region of interest" description="Disordered" evidence="10">
    <location>
        <begin position="1"/>
        <end position="21"/>
    </location>
</feature>
<keyword evidence="1" id="KW-0540">Nuclease</keyword>
<dbReference type="OrthoDB" id="114470at2759"/>
<keyword evidence="12" id="KW-1185">Reference proteome</keyword>
<dbReference type="InterPro" id="IPR012337">
    <property type="entry name" value="RNaseH-like_sf"/>
</dbReference>
<sequence length="122" mass="13955">MGHLNEDSLEKTRQVTTGMPKTRSTVKTLCGGCMKGKQTVTHFPSRSRTTASRPLVLVHTDVMGPMKTKSKSGARYVLVFVDDYSRYVLRNKFKLFLTMYENQWGERIKCLRSDNGTEFVNK</sequence>
<evidence type="ECO:0000313" key="12">
    <source>
        <dbReference type="Proteomes" id="UP000198211"/>
    </source>
</evidence>
<feature type="compositionally biased region" description="Basic and acidic residues" evidence="10">
    <location>
        <begin position="1"/>
        <end position="13"/>
    </location>
</feature>
<dbReference type="Proteomes" id="UP000198211">
    <property type="component" value="Unassembled WGS sequence"/>
</dbReference>
<evidence type="ECO:0000256" key="1">
    <source>
        <dbReference type="ARBA" id="ARBA00022722"/>
    </source>
</evidence>
<keyword evidence="5" id="KW-0460">Magnesium</keyword>
<gene>
    <name evidence="11" type="ORF">PHMEG_000544</name>
</gene>
<dbReference type="SUPFAM" id="SSF53098">
    <property type="entry name" value="Ribonuclease H-like"/>
    <property type="match status" value="1"/>
</dbReference>
<organism evidence="11 12">
    <name type="scientific">Phytophthora megakarya</name>
    <dbReference type="NCBI Taxonomy" id="4795"/>
    <lineage>
        <taxon>Eukaryota</taxon>
        <taxon>Sar</taxon>
        <taxon>Stramenopiles</taxon>
        <taxon>Oomycota</taxon>
        <taxon>Peronosporomycetes</taxon>
        <taxon>Peronosporales</taxon>
        <taxon>Peronosporaceae</taxon>
        <taxon>Phytophthora</taxon>
    </lineage>
</organism>
<dbReference type="GO" id="GO:0006310">
    <property type="term" value="P:DNA recombination"/>
    <property type="evidence" value="ECO:0007669"/>
    <property type="project" value="UniProtKB-KW"/>
</dbReference>
<keyword evidence="9" id="KW-0233">DNA recombination</keyword>
<keyword evidence="8" id="KW-0548">Nucleotidyltransferase</keyword>
<dbReference type="InterPro" id="IPR039537">
    <property type="entry name" value="Retrotran_Ty1/copia-like"/>
</dbReference>
<keyword evidence="8" id="KW-0808">Transferase</keyword>
<evidence type="ECO:0000256" key="5">
    <source>
        <dbReference type="ARBA" id="ARBA00022842"/>
    </source>
</evidence>
<keyword evidence="7" id="KW-0695">RNA-directed DNA polymerase</keyword>